<feature type="non-terminal residue" evidence="1">
    <location>
        <position position="1"/>
    </location>
</feature>
<sequence>IHGLLRSHCRHNFNYFFSFRVFR</sequence>
<gene>
    <name evidence="1" type="ORF">EGK_00019</name>
</gene>
<dbReference type="EMBL" id="JH323356">
    <property type="protein sequence ID" value="EHH25706.1"/>
    <property type="molecule type" value="Genomic_DNA"/>
</dbReference>
<dbReference type="AlphaFoldDB" id="G8F257"/>
<accession>G8F257</accession>
<protein>
    <submittedName>
        <fullName evidence="1">Uncharacterized protein</fullName>
    </submittedName>
</protein>
<name>G8F257_MACMU</name>
<reference evidence="1 2" key="1">
    <citation type="journal article" date="2011" name="Nat. Biotechnol.">
        <title>Genome sequencing and comparison of two nonhuman primate animal models, the cynomolgus and Chinese rhesus macaques.</title>
        <authorList>
            <person name="Yan G."/>
            <person name="Zhang G."/>
            <person name="Fang X."/>
            <person name="Zhang Y."/>
            <person name="Li C."/>
            <person name="Ling F."/>
            <person name="Cooper D.N."/>
            <person name="Li Q."/>
            <person name="Li Y."/>
            <person name="van Gool A.J."/>
            <person name="Du H."/>
            <person name="Chen J."/>
            <person name="Chen R."/>
            <person name="Zhang P."/>
            <person name="Huang Z."/>
            <person name="Thompson J.R."/>
            <person name="Meng Y."/>
            <person name="Bai Y."/>
            <person name="Wang J."/>
            <person name="Zhuo M."/>
            <person name="Wang T."/>
            <person name="Huang Y."/>
            <person name="Wei L."/>
            <person name="Li J."/>
            <person name="Wang Z."/>
            <person name="Hu H."/>
            <person name="Yang P."/>
            <person name="Le L."/>
            <person name="Stenson P.D."/>
            <person name="Li B."/>
            <person name="Liu X."/>
            <person name="Ball E.V."/>
            <person name="An N."/>
            <person name="Huang Q."/>
            <person name="Zhang Y."/>
            <person name="Fan W."/>
            <person name="Zhang X."/>
            <person name="Li Y."/>
            <person name="Wang W."/>
            <person name="Katze M.G."/>
            <person name="Su B."/>
            <person name="Nielsen R."/>
            <person name="Yang H."/>
            <person name="Wang J."/>
            <person name="Wang X."/>
            <person name="Wang J."/>
        </authorList>
    </citation>
    <scope>NUCLEOTIDE SEQUENCE [LARGE SCALE GENOMIC DNA]</scope>
    <source>
        <strain evidence="1 2">CR-5</strain>
    </source>
</reference>
<feature type="non-terminal residue" evidence="1">
    <location>
        <position position="23"/>
    </location>
</feature>
<proteinExistence type="predicted"/>
<organism evidence="1 2">
    <name type="scientific">Macaca mulatta</name>
    <name type="common">Rhesus macaque</name>
    <dbReference type="NCBI Taxonomy" id="9544"/>
    <lineage>
        <taxon>Eukaryota</taxon>
        <taxon>Metazoa</taxon>
        <taxon>Chordata</taxon>
        <taxon>Craniata</taxon>
        <taxon>Vertebrata</taxon>
        <taxon>Euteleostomi</taxon>
        <taxon>Mammalia</taxon>
        <taxon>Eutheria</taxon>
        <taxon>Euarchontoglires</taxon>
        <taxon>Primates</taxon>
        <taxon>Haplorrhini</taxon>
        <taxon>Catarrhini</taxon>
        <taxon>Cercopithecidae</taxon>
        <taxon>Cercopithecinae</taxon>
        <taxon>Macaca</taxon>
    </lineage>
</organism>
<evidence type="ECO:0000313" key="2">
    <source>
        <dbReference type="Proteomes" id="UP000013456"/>
    </source>
</evidence>
<evidence type="ECO:0000313" key="1">
    <source>
        <dbReference type="EMBL" id="EHH25706.1"/>
    </source>
</evidence>
<dbReference type="Proteomes" id="UP000013456">
    <property type="component" value="Unassembled WGS sequence"/>
</dbReference>